<reference evidence="1 2" key="1">
    <citation type="submission" date="2019-01" db="EMBL/GenBank/DDBJ databases">
        <title>Sequencing of cultivated peanut Arachis hypogaea provides insights into genome evolution and oil improvement.</title>
        <authorList>
            <person name="Chen X."/>
        </authorList>
    </citation>
    <scope>NUCLEOTIDE SEQUENCE [LARGE SCALE GENOMIC DNA]</scope>
    <source>
        <strain evidence="2">cv. Fuhuasheng</strain>
        <tissue evidence="1">Leaves</tissue>
    </source>
</reference>
<sequence length="206" mass="23937">MACADAHDADINRLNAAWHITSVADFEVFIYQRPRLLFLRRVSHTLALLDAIVPYLMEADFGDTLSHRDFVFDNSLITAFVWNASILRSILSTCYRVSAPSSCRTLRTTLGYAHMESQWVGCFCDFHTWYGTENWELIKQLFGARSPAIQQYGAQRKESFSLKLTWLREQLRQMPDTANPNTLRQYMRCYILLMIGDYLMTDKLNN</sequence>
<evidence type="ECO:0000313" key="2">
    <source>
        <dbReference type="Proteomes" id="UP000289738"/>
    </source>
</evidence>
<evidence type="ECO:0000313" key="1">
    <source>
        <dbReference type="EMBL" id="RYQ85136.1"/>
    </source>
</evidence>
<keyword evidence="2" id="KW-1185">Reference proteome</keyword>
<organism evidence="1 2">
    <name type="scientific">Arachis hypogaea</name>
    <name type="common">Peanut</name>
    <dbReference type="NCBI Taxonomy" id="3818"/>
    <lineage>
        <taxon>Eukaryota</taxon>
        <taxon>Viridiplantae</taxon>
        <taxon>Streptophyta</taxon>
        <taxon>Embryophyta</taxon>
        <taxon>Tracheophyta</taxon>
        <taxon>Spermatophyta</taxon>
        <taxon>Magnoliopsida</taxon>
        <taxon>eudicotyledons</taxon>
        <taxon>Gunneridae</taxon>
        <taxon>Pentapetalae</taxon>
        <taxon>rosids</taxon>
        <taxon>fabids</taxon>
        <taxon>Fabales</taxon>
        <taxon>Fabaceae</taxon>
        <taxon>Papilionoideae</taxon>
        <taxon>50 kb inversion clade</taxon>
        <taxon>dalbergioids sensu lato</taxon>
        <taxon>Dalbergieae</taxon>
        <taxon>Pterocarpus clade</taxon>
        <taxon>Arachis</taxon>
    </lineage>
</organism>
<name>A0A444X613_ARAHY</name>
<accession>A0A444X613</accession>
<proteinExistence type="predicted"/>
<dbReference type="Proteomes" id="UP000289738">
    <property type="component" value="Chromosome B10"/>
</dbReference>
<dbReference type="EMBL" id="SDMP01000020">
    <property type="protein sequence ID" value="RYQ85136.1"/>
    <property type="molecule type" value="Genomic_DNA"/>
</dbReference>
<comment type="caution">
    <text evidence="1">The sequence shown here is derived from an EMBL/GenBank/DDBJ whole genome shotgun (WGS) entry which is preliminary data.</text>
</comment>
<dbReference type="AlphaFoldDB" id="A0A444X613"/>
<protein>
    <submittedName>
        <fullName evidence="1">Uncharacterized protein</fullName>
    </submittedName>
</protein>
<gene>
    <name evidence="1" type="ORF">Ahy_B10g104640</name>
</gene>